<proteinExistence type="predicted"/>
<gene>
    <name evidence="1" type="ORF">EYZ11_002273</name>
</gene>
<organism evidence="1 2">
    <name type="scientific">Aspergillus tanneri</name>
    <dbReference type="NCBI Taxonomy" id="1220188"/>
    <lineage>
        <taxon>Eukaryota</taxon>
        <taxon>Fungi</taxon>
        <taxon>Dikarya</taxon>
        <taxon>Ascomycota</taxon>
        <taxon>Pezizomycotina</taxon>
        <taxon>Eurotiomycetes</taxon>
        <taxon>Eurotiomycetidae</taxon>
        <taxon>Eurotiales</taxon>
        <taxon>Aspergillaceae</taxon>
        <taxon>Aspergillus</taxon>
        <taxon>Aspergillus subgen. Circumdati</taxon>
    </lineage>
</organism>
<sequence length="69" mass="7885">MPKSDKPRPNTTCWMHVGVSAISVPQEYLIHIIWLGQYTPTPVMQITDLAWLWQVGVSELQETKSGINY</sequence>
<dbReference type="VEuPathDB" id="FungiDB:EYZ11_002273"/>
<accession>A0A4S3JU49</accession>
<comment type="caution">
    <text evidence="1">The sequence shown here is derived from an EMBL/GenBank/DDBJ whole genome shotgun (WGS) entry which is preliminary data.</text>
</comment>
<keyword evidence="2" id="KW-1185">Reference proteome</keyword>
<dbReference type="AlphaFoldDB" id="A0A4S3JU49"/>
<dbReference type="Proteomes" id="UP000308092">
    <property type="component" value="Unassembled WGS sequence"/>
</dbReference>
<evidence type="ECO:0000313" key="2">
    <source>
        <dbReference type="Proteomes" id="UP000308092"/>
    </source>
</evidence>
<reference evidence="1 2" key="1">
    <citation type="submission" date="2019-03" db="EMBL/GenBank/DDBJ databases">
        <title>The genome sequence of a newly discovered highly antifungal drug resistant Aspergillus species, Aspergillus tanneri NIH 1004.</title>
        <authorList>
            <person name="Mounaud S."/>
            <person name="Singh I."/>
            <person name="Joardar V."/>
            <person name="Pakala S."/>
            <person name="Pakala S."/>
            <person name="Venepally P."/>
            <person name="Hoover J."/>
            <person name="Nierman W."/>
            <person name="Chung J."/>
            <person name="Losada L."/>
        </authorList>
    </citation>
    <scope>NUCLEOTIDE SEQUENCE [LARGE SCALE GENOMIC DNA]</scope>
    <source>
        <strain evidence="1 2">NIH1004</strain>
    </source>
</reference>
<protein>
    <submittedName>
        <fullName evidence="1">Uncharacterized protein</fullName>
    </submittedName>
</protein>
<dbReference type="EMBL" id="SOSA01000049">
    <property type="protein sequence ID" value="THC98271.1"/>
    <property type="molecule type" value="Genomic_DNA"/>
</dbReference>
<name>A0A4S3JU49_9EURO</name>
<evidence type="ECO:0000313" key="1">
    <source>
        <dbReference type="EMBL" id="THC98271.1"/>
    </source>
</evidence>